<dbReference type="PANTHER" id="PTHR11839:SF18">
    <property type="entry name" value="NUDIX HYDROLASE DOMAIN-CONTAINING PROTEIN"/>
    <property type="match status" value="1"/>
</dbReference>
<evidence type="ECO:0000313" key="5">
    <source>
        <dbReference type="Proteomes" id="UP001478133"/>
    </source>
</evidence>
<sequence>MKLEEKTISSKQVFDGCLLKIYKDEVLLPDGNTATREYNKHHGAVCVVPLTKDNEVLMVKQYRYPLRQVMLEIPAGKLEKGETPLENCKRELKEETGADGYSYMTLGSYVGLCAYSDEIVHMYMCRVDGCGEQHLDDDEFLNVEKIPFDKVVEMVLNNQIIDGKTQVAILKAKYLLDSGKI</sequence>
<dbReference type="EC" id="3.6.-.-" evidence="4"/>
<organism evidence="4 5">
    <name type="scientific">Ruminococcoides intestinihominis</name>
    <dbReference type="NCBI Taxonomy" id="3133161"/>
    <lineage>
        <taxon>Bacteria</taxon>
        <taxon>Bacillati</taxon>
        <taxon>Bacillota</taxon>
        <taxon>Clostridia</taxon>
        <taxon>Eubacteriales</taxon>
        <taxon>Oscillospiraceae</taxon>
        <taxon>Ruminococcoides</taxon>
    </lineage>
</organism>
<dbReference type="InterPro" id="IPR000086">
    <property type="entry name" value="NUDIX_hydrolase_dom"/>
</dbReference>
<dbReference type="Pfam" id="PF00293">
    <property type="entry name" value="NUDIX"/>
    <property type="match status" value="1"/>
</dbReference>
<dbReference type="InterPro" id="IPR015797">
    <property type="entry name" value="NUDIX_hydrolase-like_dom_sf"/>
</dbReference>
<keyword evidence="2 4" id="KW-0378">Hydrolase</keyword>
<dbReference type="Proteomes" id="UP001478133">
    <property type="component" value="Unassembled WGS sequence"/>
</dbReference>
<comment type="cofactor">
    <cofactor evidence="1">
        <name>Mg(2+)</name>
        <dbReference type="ChEBI" id="CHEBI:18420"/>
    </cofactor>
</comment>
<protein>
    <submittedName>
        <fullName evidence="4">NUDIX hydrolase</fullName>
        <ecNumber evidence="4">3.6.-.-</ecNumber>
    </submittedName>
</protein>
<dbReference type="EMBL" id="JBBMFI010000039">
    <property type="protein sequence ID" value="MEQ2566255.1"/>
    <property type="molecule type" value="Genomic_DNA"/>
</dbReference>
<name>A0ABV1HVB3_9FIRM</name>
<feature type="domain" description="Nudix hydrolase" evidence="3">
    <location>
        <begin position="40"/>
        <end position="173"/>
    </location>
</feature>
<gene>
    <name evidence="4" type="ORF">ABFO16_08395</name>
</gene>
<dbReference type="PROSITE" id="PS51462">
    <property type="entry name" value="NUDIX"/>
    <property type="match status" value="1"/>
</dbReference>
<dbReference type="Gene3D" id="3.90.79.10">
    <property type="entry name" value="Nucleoside Triphosphate Pyrophosphohydrolase"/>
    <property type="match status" value="1"/>
</dbReference>
<evidence type="ECO:0000256" key="2">
    <source>
        <dbReference type="ARBA" id="ARBA00022801"/>
    </source>
</evidence>
<keyword evidence="5" id="KW-1185">Reference proteome</keyword>
<evidence type="ECO:0000256" key="1">
    <source>
        <dbReference type="ARBA" id="ARBA00001946"/>
    </source>
</evidence>
<proteinExistence type="predicted"/>
<accession>A0ABV1HVB3</accession>
<dbReference type="GO" id="GO:0016787">
    <property type="term" value="F:hydrolase activity"/>
    <property type="evidence" value="ECO:0007669"/>
    <property type="project" value="UniProtKB-KW"/>
</dbReference>
<dbReference type="PANTHER" id="PTHR11839">
    <property type="entry name" value="UDP/ADP-SUGAR PYROPHOSPHATASE"/>
    <property type="match status" value="1"/>
</dbReference>
<comment type="caution">
    <text evidence="4">The sequence shown here is derived from an EMBL/GenBank/DDBJ whole genome shotgun (WGS) entry which is preliminary data.</text>
</comment>
<dbReference type="SUPFAM" id="SSF55811">
    <property type="entry name" value="Nudix"/>
    <property type="match status" value="1"/>
</dbReference>
<evidence type="ECO:0000259" key="3">
    <source>
        <dbReference type="PROSITE" id="PS51462"/>
    </source>
</evidence>
<reference evidence="4 5" key="1">
    <citation type="submission" date="2024-03" db="EMBL/GenBank/DDBJ databases">
        <title>Human intestinal bacterial collection.</title>
        <authorList>
            <person name="Pauvert C."/>
            <person name="Hitch T.C.A."/>
            <person name="Clavel T."/>
        </authorList>
    </citation>
    <scope>NUCLEOTIDE SEQUENCE [LARGE SCALE GENOMIC DNA]</scope>
    <source>
        <strain evidence="4 5">CLA-AP-H18</strain>
    </source>
</reference>
<evidence type="ECO:0000313" key="4">
    <source>
        <dbReference type="EMBL" id="MEQ2566255.1"/>
    </source>
</evidence>
<dbReference type="RefSeq" id="WP_211147984.1">
    <property type="nucleotide sequence ID" value="NZ_JBBMEY010000043.1"/>
</dbReference>